<dbReference type="AlphaFoldDB" id="A0A180GAU3"/>
<reference evidence="3" key="4">
    <citation type="submission" date="2025-05" db="UniProtKB">
        <authorList>
            <consortium name="EnsemblFungi"/>
        </authorList>
    </citation>
    <scope>IDENTIFICATION</scope>
    <source>
        <strain evidence="3">isolate 1-1 / race 1 (BBBD)</strain>
    </source>
</reference>
<evidence type="ECO:0000313" key="4">
    <source>
        <dbReference type="Proteomes" id="UP000005240"/>
    </source>
</evidence>
<name>A0A180GAU3_PUCT1</name>
<feature type="transmembrane region" description="Helical" evidence="1">
    <location>
        <begin position="200"/>
        <end position="224"/>
    </location>
</feature>
<gene>
    <name evidence="2" type="ORF">PTTG_08741</name>
</gene>
<dbReference type="STRING" id="630390.A0A180GAU3"/>
<evidence type="ECO:0000313" key="3">
    <source>
        <dbReference type="EnsemblFungi" id="PTTG_08741-t43_1-p1"/>
    </source>
</evidence>
<dbReference type="EMBL" id="ADAS02000120">
    <property type="protein sequence ID" value="OAV89714.1"/>
    <property type="molecule type" value="Genomic_DNA"/>
</dbReference>
<keyword evidence="1" id="KW-1133">Transmembrane helix</keyword>
<dbReference type="EnsemblFungi" id="PTTG_08741-t43_1">
    <property type="protein sequence ID" value="PTTG_08741-t43_1-p1"/>
    <property type="gene ID" value="PTTG_08741"/>
</dbReference>
<keyword evidence="1" id="KW-0812">Transmembrane</keyword>
<evidence type="ECO:0000313" key="2">
    <source>
        <dbReference type="EMBL" id="OAV89714.1"/>
    </source>
</evidence>
<reference evidence="3 4" key="3">
    <citation type="journal article" date="2017" name="G3 (Bethesda)">
        <title>Comparative analysis highlights variable genome content of wheat rusts and divergence of the mating loci.</title>
        <authorList>
            <person name="Cuomo C.A."/>
            <person name="Bakkeren G."/>
            <person name="Khalil H.B."/>
            <person name="Panwar V."/>
            <person name="Joly D."/>
            <person name="Linning R."/>
            <person name="Sakthikumar S."/>
            <person name="Song X."/>
            <person name="Adiconis X."/>
            <person name="Fan L."/>
            <person name="Goldberg J.M."/>
            <person name="Levin J.Z."/>
            <person name="Young S."/>
            <person name="Zeng Q."/>
            <person name="Anikster Y."/>
            <person name="Bruce M."/>
            <person name="Wang M."/>
            <person name="Yin C."/>
            <person name="McCallum B."/>
            <person name="Szabo L.J."/>
            <person name="Hulbert S."/>
            <person name="Chen X."/>
            <person name="Fellers J.P."/>
        </authorList>
    </citation>
    <scope>NUCLEOTIDE SEQUENCE</scope>
    <source>
        <strain evidence="3">isolate 1-1 / race 1 (BBBD)</strain>
        <strain evidence="4">Isolate 1-1 / race 1 (BBBD)</strain>
    </source>
</reference>
<accession>A0A180GAU3</accession>
<evidence type="ECO:0000256" key="1">
    <source>
        <dbReference type="SAM" id="Phobius"/>
    </source>
</evidence>
<dbReference type="OrthoDB" id="3189033at2759"/>
<reference evidence="2" key="1">
    <citation type="submission" date="2009-11" db="EMBL/GenBank/DDBJ databases">
        <authorList>
            <consortium name="The Broad Institute Genome Sequencing Platform"/>
            <person name="Ward D."/>
            <person name="Feldgarden M."/>
            <person name="Earl A."/>
            <person name="Young S.K."/>
            <person name="Zeng Q."/>
            <person name="Koehrsen M."/>
            <person name="Alvarado L."/>
            <person name="Berlin A."/>
            <person name="Bochicchio J."/>
            <person name="Borenstein D."/>
            <person name="Chapman S.B."/>
            <person name="Chen Z."/>
            <person name="Engels R."/>
            <person name="Freedman E."/>
            <person name="Gellesch M."/>
            <person name="Goldberg J."/>
            <person name="Griggs A."/>
            <person name="Gujja S."/>
            <person name="Heilman E."/>
            <person name="Heiman D."/>
            <person name="Hepburn T."/>
            <person name="Howarth C."/>
            <person name="Jen D."/>
            <person name="Larson L."/>
            <person name="Lewis B."/>
            <person name="Mehta T."/>
            <person name="Park D."/>
            <person name="Pearson M."/>
            <person name="Roberts A."/>
            <person name="Saif S."/>
            <person name="Shea T."/>
            <person name="Shenoy N."/>
            <person name="Sisk P."/>
            <person name="Stolte C."/>
            <person name="Sykes S."/>
            <person name="Thomson T."/>
            <person name="Walk T."/>
            <person name="White J."/>
            <person name="Yandava C."/>
            <person name="Izard J."/>
            <person name="Baranova O.V."/>
            <person name="Blanton J.M."/>
            <person name="Tanner A.C."/>
            <person name="Dewhirst F.E."/>
            <person name="Haas B."/>
            <person name="Nusbaum C."/>
            <person name="Birren B."/>
        </authorList>
    </citation>
    <scope>NUCLEOTIDE SEQUENCE [LARGE SCALE GENOMIC DNA]</scope>
    <source>
        <strain evidence="2">1-1 BBBD Race 1</strain>
    </source>
</reference>
<keyword evidence="1" id="KW-0472">Membrane</keyword>
<dbReference type="Proteomes" id="UP000005240">
    <property type="component" value="Unassembled WGS sequence"/>
</dbReference>
<organism evidence="2">
    <name type="scientific">Puccinia triticina (isolate 1-1 / race 1 (BBBD))</name>
    <name type="common">Brown leaf rust fungus</name>
    <dbReference type="NCBI Taxonomy" id="630390"/>
    <lineage>
        <taxon>Eukaryota</taxon>
        <taxon>Fungi</taxon>
        <taxon>Dikarya</taxon>
        <taxon>Basidiomycota</taxon>
        <taxon>Pucciniomycotina</taxon>
        <taxon>Pucciniomycetes</taxon>
        <taxon>Pucciniales</taxon>
        <taxon>Pucciniaceae</taxon>
        <taxon>Puccinia</taxon>
    </lineage>
</organism>
<reference evidence="2" key="2">
    <citation type="submission" date="2016-05" db="EMBL/GenBank/DDBJ databases">
        <title>Comparative analysis highlights variable genome content of wheat rusts and divergence of the mating loci.</title>
        <authorList>
            <person name="Cuomo C.A."/>
            <person name="Bakkeren G."/>
            <person name="Szabo L."/>
            <person name="Khalil H."/>
            <person name="Joly D."/>
            <person name="Goldberg J."/>
            <person name="Young S."/>
            <person name="Zeng Q."/>
            <person name="Fellers J."/>
        </authorList>
    </citation>
    <scope>NUCLEOTIDE SEQUENCE [LARGE SCALE GENOMIC DNA]</scope>
    <source>
        <strain evidence="2">1-1 BBBD Race 1</strain>
    </source>
</reference>
<dbReference type="VEuPathDB" id="FungiDB:PTTG_08741"/>
<keyword evidence="4" id="KW-1185">Reference proteome</keyword>
<sequence length="358" mass="40581">MWVKVKQPADDVPPATMTSEAVPHTVTVNDSARQLPQQLPSTIFAIPFPKPVQHNANDEEPVPFLLYTFPRSVYEKPPKDPVTGKRGKEKLVKKFERKWQEEVKEGRDIKRGQHKAAGRLKRAKGAIARVAASTIQWLPNNVMEVLARLPPPKKIGKVSIIYPESVDMPWFNTTNLSKPQIQKRFWDLLMEAKKSAKTKIALSGFLLPVTLAIDILVIVPLFIFEINLAYFVTQLNGSRKTKHFAEANKQAQQAASHGEEMDSVFEFKASPADRFTETMKHLYTISSTIDPIKFPLHADLPPPNYTPRKEIAAELIHMFQESLDPDVLARHNLDEELVALDLDRALRKGAKEYVKKLK</sequence>
<proteinExistence type="predicted"/>
<protein>
    <submittedName>
        <fullName evidence="2 3">Uncharacterized protein</fullName>
    </submittedName>
</protein>